<gene>
    <name evidence="1" type="ORF">R70211_02604</name>
</gene>
<evidence type="ECO:0000313" key="2">
    <source>
        <dbReference type="Proteomes" id="UP000675121"/>
    </source>
</evidence>
<proteinExistence type="predicted"/>
<name>A0A9N8MQ97_9BURK</name>
<dbReference type="AlphaFoldDB" id="A0A9N8MQ97"/>
<comment type="caution">
    <text evidence="1">The sequence shown here is derived from an EMBL/GenBank/DDBJ whole genome shotgun (WGS) entry which is preliminary data.</text>
</comment>
<evidence type="ECO:0000313" key="1">
    <source>
        <dbReference type="EMBL" id="CAE6889233.1"/>
    </source>
</evidence>
<dbReference type="Proteomes" id="UP000675121">
    <property type="component" value="Unassembled WGS sequence"/>
</dbReference>
<dbReference type="EMBL" id="CAJNAS010000006">
    <property type="protein sequence ID" value="CAE6889233.1"/>
    <property type="molecule type" value="Genomic_DNA"/>
</dbReference>
<reference evidence="1" key="1">
    <citation type="submission" date="2021-02" db="EMBL/GenBank/DDBJ databases">
        <authorList>
            <person name="Vanwijnsberghe S."/>
        </authorList>
    </citation>
    <scope>NUCLEOTIDE SEQUENCE</scope>
    <source>
        <strain evidence="1">R-70211</strain>
    </source>
</reference>
<protein>
    <submittedName>
        <fullName evidence="1">Uncharacterized protein</fullName>
    </submittedName>
</protein>
<accession>A0A9N8MQ97</accession>
<organism evidence="1 2">
    <name type="scientific">Paraburkholderia domus</name>
    <dbReference type="NCBI Taxonomy" id="2793075"/>
    <lineage>
        <taxon>Bacteria</taxon>
        <taxon>Pseudomonadati</taxon>
        <taxon>Pseudomonadota</taxon>
        <taxon>Betaproteobacteria</taxon>
        <taxon>Burkholderiales</taxon>
        <taxon>Burkholderiaceae</taxon>
        <taxon>Paraburkholderia</taxon>
    </lineage>
</organism>
<sequence length="114" mass="12631">MSARPQWLLETHVQEFGDDMLDFVQECARWPLAHSRVRQGVDQRIRKARIRCGNVMPEPTQQSPHTRRGIALCTVICGAAAISAIVVPVNPCARKSVNEAAAIFSRFVCLISSS</sequence>
<keyword evidence="2" id="KW-1185">Reference proteome</keyword>